<feature type="transmembrane region" description="Helical" evidence="6">
    <location>
        <begin position="370"/>
        <end position="388"/>
    </location>
</feature>
<comment type="subcellular location">
    <subcellularLocation>
        <location evidence="1">Cell membrane</location>
        <topology evidence="1">Multi-pass membrane protein</topology>
    </subcellularLocation>
</comment>
<protein>
    <submittedName>
        <fullName evidence="7">Stage V sporulation protein B</fullName>
    </submittedName>
</protein>
<keyword evidence="3 6" id="KW-0812">Transmembrane</keyword>
<feature type="transmembrane region" description="Helical" evidence="6">
    <location>
        <begin position="290"/>
        <end position="311"/>
    </location>
</feature>
<sequence>MSKQGFLYGTLVLVGAGFITKVLGFIYRIALSRIIGDEGMGLFQMAFPILIFTIVITTAGLPVAISKLVSEAEAKNEEYRIRSILIVSILIVIITSVVITSGVLLAAPIIASTLLTDERAIYSLLAIAPMIPIIAISSIFRGYFQGRQHMSPYATSMIIEQFIRIFTVLLLAQYLLPIGIEYAAAGAMIGMVIGEFAGMMFLIYSFKKDPKRPSLHFSAKKEKKEKSKGFLRRFGSTTRDLLGIAIPVSASRTVGSLSYAIEPIVVSQSLAMAGIATATATALYGRLEGMALPLVFFPSFFAYSISVSLVPAISEAAAQKNIQLVEYRFQQAFRLALIVCSPCSLMMFVMAEPLSVLLYHQAEVARLMQIIAPFAIFAYLQGPFASVLQGLDQARVAMRNSIIGAIVKTGLIFVLASRPELGIDGVALAINCGMIIVTVLHFIAIAKIIPFTLRVQELLKLGIAIIITGLVAKQLLLQEQIPLLSRTMLTTIGSVTVYLICMFVLSLIRKDDVSRIPYVGKWMSNILPR</sequence>
<accession>A0A7W1WTK4</accession>
<gene>
    <name evidence="7" type="primary">spoVB</name>
    <name evidence="7" type="ORF">H1191_15750</name>
</gene>
<name>A0A7W1WTK4_9BACL</name>
<dbReference type="PIRSF" id="PIRSF038958">
    <property type="entry name" value="PG_synth_SpoVB"/>
    <property type="match status" value="1"/>
</dbReference>
<dbReference type="CDD" id="cd13124">
    <property type="entry name" value="MATE_SpoVB_like"/>
    <property type="match status" value="1"/>
</dbReference>
<feature type="transmembrane region" description="Helical" evidence="6">
    <location>
        <begin position="121"/>
        <end position="144"/>
    </location>
</feature>
<evidence type="ECO:0000256" key="4">
    <source>
        <dbReference type="ARBA" id="ARBA00022989"/>
    </source>
</evidence>
<feature type="transmembrane region" description="Helical" evidence="6">
    <location>
        <begin position="332"/>
        <end position="350"/>
    </location>
</feature>
<dbReference type="PANTHER" id="PTHR30250:SF24">
    <property type="entry name" value="STAGE V SPORULATION PROTEIN B"/>
    <property type="match status" value="1"/>
</dbReference>
<keyword evidence="8" id="KW-1185">Reference proteome</keyword>
<evidence type="ECO:0000256" key="3">
    <source>
        <dbReference type="ARBA" id="ARBA00022692"/>
    </source>
</evidence>
<dbReference type="NCBIfam" id="TIGR02900">
    <property type="entry name" value="spore_V_B"/>
    <property type="match status" value="1"/>
</dbReference>
<feature type="transmembrane region" description="Helical" evidence="6">
    <location>
        <begin position="488"/>
        <end position="508"/>
    </location>
</feature>
<feature type="transmembrane region" description="Helical" evidence="6">
    <location>
        <begin position="42"/>
        <end position="64"/>
    </location>
</feature>
<evidence type="ECO:0000256" key="6">
    <source>
        <dbReference type="SAM" id="Phobius"/>
    </source>
</evidence>
<feature type="transmembrane region" description="Helical" evidence="6">
    <location>
        <begin position="458"/>
        <end position="476"/>
    </location>
</feature>
<feature type="transmembrane region" description="Helical" evidence="6">
    <location>
        <begin position="425"/>
        <end position="446"/>
    </location>
</feature>
<dbReference type="EMBL" id="JACEIQ010000018">
    <property type="protein sequence ID" value="MBA4495748.1"/>
    <property type="molecule type" value="Genomic_DNA"/>
</dbReference>
<dbReference type="PANTHER" id="PTHR30250">
    <property type="entry name" value="PST FAMILY PREDICTED COLANIC ACID TRANSPORTER"/>
    <property type="match status" value="1"/>
</dbReference>
<feature type="transmembrane region" description="Helical" evidence="6">
    <location>
        <begin position="156"/>
        <end position="176"/>
    </location>
</feature>
<dbReference type="Proteomes" id="UP000535491">
    <property type="component" value="Unassembled WGS sequence"/>
</dbReference>
<proteinExistence type="predicted"/>
<feature type="transmembrane region" description="Helical" evidence="6">
    <location>
        <begin position="400"/>
        <end position="419"/>
    </location>
</feature>
<dbReference type="Pfam" id="PF01943">
    <property type="entry name" value="Polysacc_synt"/>
    <property type="match status" value="1"/>
</dbReference>
<dbReference type="InterPro" id="IPR050833">
    <property type="entry name" value="Poly_Biosynth_Transport"/>
</dbReference>
<dbReference type="GO" id="GO:0005886">
    <property type="term" value="C:plasma membrane"/>
    <property type="evidence" value="ECO:0007669"/>
    <property type="project" value="UniProtKB-SubCell"/>
</dbReference>
<feature type="transmembrane region" description="Helical" evidence="6">
    <location>
        <begin position="182"/>
        <end position="204"/>
    </location>
</feature>
<evidence type="ECO:0000313" key="8">
    <source>
        <dbReference type="Proteomes" id="UP000535491"/>
    </source>
</evidence>
<dbReference type="RefSeq" id="WP_181753535.1">
    <property type="nucleotide sequence ID" value="NZ_JACEIQ010000018.1"/>
</dbReference>
<evidence type="ECO:0000313" key="7">
    <source>
        <dbReference type="EMBL" id="MBA4495748.1"/>
    </source>
</evidence>
<organism evidence="7 8">
    <name type="scientific">Paenactinomyces guangxiensis</name>
    <dbReference type="NCBI Taxonomy" id="1490290"/>
    <lineage>
        <taxon>Bacteria</taxon>
        <taxon>Bacillati</taxon>
        <taxon>Bacillota</taxon>
        <taxon>Bacilli</taxon>
        <taxon>Bacillales</taxon>
        <taxon>Thermoactinomycetaceae</taxon>
        <taxon>Paenactinomyces</taxon>
    </lineage>
</organism>
<dbReference type="InterPro" id="IPR014249">
    <property type="entry name" value="Spore_V_B"/>
</dbReference>
<reference evidence="7 8" key="1">
    <citation type="submission" date="2020-07" db="EMBL/GenBank/DDBJ databases">
        <authorList>
            <person name="Feng H."/>
        </authorList>
    </citation>
    <scope>NUCLEOTIDE SEQUENCE [LARGE SCALE GENOMIC DNA]</scope>
    <source>
        <strain evidence="8">s-10</strain>
    </source>
</reference>
<keyword evidence="2" id="KW-1003">Cell membrane</keyword>
<dbReference type="AlphaFoldDB" id="A0A7W1WTK4"/>
<evidence type="ECO:0000256" key="5">
    <source>
        <dbReference type="ARBA" id="ARBA00023136"/>
    </source>
</evidence>
<evidence type="ECO:0000256" key="1">
    <source>
        <dbReference type="ARBA" id="ARBA00004651"/>
    </source>
</evidence>
<keyword evidence="4 6" id="KW-1133">Transmembrane helix</keyword>
<feature type="transmembrane region" description="Helical" evidence="6">
    <location>
        <begin position="264"/>
        <end position="284"/>
    </location>
</feature>
<dbReference type="InterPro" id="IPR024923">
    <property type="entry name" value="PG_synth_SpoVB"/>
</dbReference>
<comment type="caution">
    <text evidence="7">The sequence shown here is derived from an EMBL/GenBank/DDBJ whole genome shotgun (WGS) entry which is preliminary data.</text>
</comment>
<dbReference type="InterPro" id="IPR002797">
    <property type="entry name" value="Polysacc_synth"/>
</dbReference>
<keyword evidence="5 6" id="KW-0472">Membrane</keyword>
<feature type="transmembrane region" description="Helical" evidence="6">
    <location>
        <begin position="7"/>
        <end position="30"/>
    </location>
</feature>
<evidence type="ECO:0000256" key="2">
    <source>
        <dbReference type="ARBA" id="ARBA00022475"/>
    </source>
</evidence>
<feature type="transmembrane region" description="Helical" evidence="6">
    <location>
        <begin position="84"/>
        <end position="109"/>
    </location>
</feature>